<organism evidence="8 9">
    <name type="scientific">Ciona savignyi</name>
    <name type="common">Pacific transparent sea squirt</name>
    <dbReference type="NCBI Taxonomy" id="51511"/>
    <lineage>
        <taxon>Eukaryota</taxon>
        <taxon>Metazoa</taxon>
        <taxon>Chordata</taxon>
        <taxon>Tunicata</taxon>
        <taxon>Ascidiacea</taxon>
        <taxon>Phlebobranchia</taxon>
        <taxon>Cionidae</taxon>
        <taxon>Ciona</taxon>
    </lineage>
</organism>
<dbReference type="PANTHER" id="PTHR14021:SF15">
    <property type="entry name" value="IRON-SULFUR CLUSTER CO-CHAPERONE PROTEIN HSCB"/>
    <property type="match status" value="1"/>
</dbReference>
<dbReference type="SUPFAM" id="SSF47144">
    <property type="entry name" value="HSC20 (HSCB), C-terminal oligomerisation domain"/>
    <property type="match status" value="1"/>
</dbReference>
<dbReference type="GO" id="GO:0005739">
    <property type="term" value="C:mitochondrion"/>
    <property type="evidence" value="ECO:0007669"/>
    <property type="project" value="UniProtKB-SubCell"/>
</dbReference>
<keyword evidence="9" id="KW-1185">Reference proteome</keyword>
<dbReference type="Gene3D" id="1.20.1280.20">
    <property type="entry name" value="HscB, C-terminal domain"/>
    <property type="match status" value="1"/>
</dbReference>
<evidence type="ECO:0000256" key="4">
    <source>
        <dbReference type="ARBA" id="ARBA00022490"/>
    </source>
</evidence>
<feature type="domain" description="Co-chaperone HscB C-terminal oligomerisation" evidence="7">
    <location>
        <begin position="17"/>
        <end position="87"/>
    </location>
</feature>
<evidence type="ECO:0000313" key="8">
    <source>
        <dbReference type="Ensembl" id="ENSCSAVP00000015067.1"/>
    </source>
</evidence>
<dbReference type="InterPro" id="IPR036386">
    <property type="entry name" value="HscB_C_sf"/>
</dbReference>
<keyword evidence="6" id="KW-0143">Chaperone</keyword>
<dbReference type="PANTHER" id="PTHR14021">
    <property type="entry name" value="IRON-SULFUR CLUSTER CO-CHAPERONE PROTEIN HSCB"/>
    <property type="match status" value="1"/>
</dbReference>
<evidence type="ECO:0000256" key="2">
    <source>
        <dbReference type="ARBA" id="ARBA00004496"/>
    </source>
</evidence>
<evidence type="ECO:0000259" key="7">
    <source>
        <dbReference type="Pfam" id="PF07743"/>
    </source>
</evidence>
<keyword evidence="4" id="KW-0963">Cytoplasm</keyword>
<dbReference type="Pfam" id="PF07743">
    <property type="entry name" value="HSCB_C"/>
    <property type="match status" value="1"/>
</dbReference>
<evidence type="ECO:0000256" key="1">
    <source>
        <dbReference type="ARBA" id="ARBA00004173"/>
    </source>
</evidence>
<protein>
    <recommendedName>
        <fullName evidence="7">Co-chaperone HscB C-terminal oligomerisation domain-containing protein</fullName>
    </recommendedName>
</protein>
<reference evidence="9" key="1">
    <citation type="submission" date="2003-08" db="EMBL/GenBank/DDBJ databases">
        <authorList>
            <person name="Birren B."/>
            <person name="Nusbaum C."/>
            <person name="Abebe A."/>
            <person name="Abouelleil A."/>
            <person name="Adekoya E."/>
            <person name="Ait-zahra M."/>
            <person name="Allen N."/>
            <person name="Allen T."/>
            <person name="An P."/>
            <person name="Anderson M."/>
            <person name="Anderson S."/>
            <person name="Arachchi H."/>
            <person name="Armbruster J."/>
            <person name="Bachantsang P."/>
            <person name="Baldwin J."/>
            <person name="Barry A."/>
            <person name="Bayul T."/>
            <person name="Blitshsteyn B."/>
            <person name="Bloom T."/>
            <person name="Blye J."/>
            <person name="Boguslavskiy L."/>
            <person name="Borowsky M."/>
            <person name="Boukhgalter B."/>
            <person name="Brunache A."/>
            <person name="Butler J."/>
            <person name="Calixte N."/>
            <person name="Calvo S."/>
            <person name="Camarata J."/>
            <person name="Campo K."/>
            <person name="Chang J."/>
            <person name="Cheshatsang Y."/>
            <person name="Citroen M."/>
            <person name="Collymore A."/>
            <person name="Considine T."/>
            <person name="Cook A."/>
            <person name="Cooke P."/>
            <person name="Corum B."/>
            <person name="Cuomo C."/>
            <person name="David R."/>
            <person name="Dawoe T."/>
            <person name="Degray S."/>
            <person name="Dodge S."/>
            <person name="Dooley K."/>
            <person name="Dorje P."/>
            <person name="Dorjee K."/>
            <person name="Dorris L."/>
            <person name="Duffey N."/>
            <person name="Dupes A."/>
            <person name="Elkins T."/>
            <person name="Engels R."/>
            <person name="Erickson J."/>
            <person name="Farina A."/>
            <person name="Faro S."/>
            <person name="Ferreira P."/>
            <person name="Fischer H."/>
            <person name="Fitzgerald M."/>
            <person name="Foley K."/>
            <person name="Gage D."/>
            <person name="Galagan J."/>
            <person name="Gearin G."/>
            <person name="Gnerre S."/>
            <person name="Gnirke A."/>
            <person name="Goyette A."/>
            <person name="Graham J."/>
            <person name="Grandbois E."/>
            <person name="Gyaltsen K."/>
            <person name="Hafez N."/>
            <person name="Hagopian D."/>
            <person name="Hagos B."/>
            <person name="Hall J."/>
            <person name="Hatcher B."/>
            <person name="Heller A."/>
            <person name="Higgins H."/>
            <person name="Honan T."/>
            <person name="Horn A."/>
            <person name="Houde N."/>
            <person name="Hughes L."/>
            <person name="Hulme W."/>
            <person name="Husby E."/>
            <person name="Iliev I."/>
            <person name="Jaffe D."/>
            <person name="Jones C."/>
            <person name="Kamal M."/>
            <person name="Kamat A."/>
            <person name="Kamvysselis M."/>
            <person name="Karlsson E."/>
            <person name="Kells C."/>
            <person name="Kieu A."/>
            <person name="Kisner P."/>
            <person name="Kodira C."/>
            <person name="Kulbokas E."/>
            <person name="Labutti K."/>
            <person name="Lama D."/>
            <person name="Landers T."/>
            <person name="Leger J."/>
            <person name="Levine S."/>
            <person name="Lewis D."/>
            <person name="Lewis T."/>
            <person name="Lindblad-toh K."/>
            <person name="Liu X."/>
            <person name="Lokyitsang T."/>
            <person name="Lokyitsang Y."/>
            <person name="Lucien O."/>
            <person name="Lui A."/>
            <person name="Ma L.J."/>
            <person name="Mabbitt R."/>
            <person name="Macdonald J."/>
            <person name="Maclean C."/>
            <person name="Major J."/>
            <person name="Manning J."/>
            <person name="Marabella R."/>
            <person name="Maru K."/>
            <person name="Matthews C."/>
            <person name="Mauceli E."/>
            <person name="Mccarthy M."/>
            <person name="Mcdonough S."/>
            <person name="Mcghee T."/>
            <person name="Meldrim J."/>
            <person name="Meneus L."/>
            <person name="Mesirov J."/>
            <person name="Mihalev A."/>
            <person name="Mihova T."/>
            <person name="Mikkelsen T."/>
            <person name="Mlenga V."/>
            <person name="Moru K."/>
            <person name="Mozes J."/>
            <person name="Mulrain L."/>
            <person name="Munson G."/>
            <person name="Naylor J."/>
            <person name="Newes C."/>
            <person name="Nguyen C."/>
            <person name="Nguyen N."/>
            <person name="Nguyen T."/>
            <person name="Nicol R."/>
            <person name="Nielsen C."/>
            <person name="Nizzari M."/>
            <person name="Norbu C."/>
            <person name="Norbu N."/>
            <person name="O'donnell P."/>
            <person name="Okoawo O."/>
            <person name="O'leary S."/>
            <person name="Omotosho B."/>
            <person name="O'neill K."/>
            <person name="Osman S."/>
            <person name="Parker S."/>
            <person name="Perrin D."/>
            <person name="Phunkhang P."/>
            <person name="Piqani B."/>
            <person name="Purcell S."/>
            <person name="Rachupka T."/>
            <person name="Ramasamy U."/>
            <person name="Rameau R."/>
            <person name="Ray V."/>
            <person name="Raymond C."/>
            <person name="Retta R."/>
            <person name="Richardson S."/>
            <person name="Rise C."/>
            <person name="Rodriguez J."/>
            <person name="Rogers J."/>
            <person name="Rogov P."/>
            <person name="Rutman M."/>
            <person name="Schupbach R."/>
            <person name="Seaman C."/>
            <person name="Settipalli S."/>
            <person name="Sharpe T."/>
            <person name="Sheridan J."/>
            <person name="Sherpa N."/>
            <person name="Shi J."/>
            <person name="Smirnov S."/>
            <person name="Smith C."/>
            <person name="Sougnez C."/>
            <person name="Spencer B."/>
            <person name="Stalker J."/>
            <person name="Stange-thomann N."/>
            <person name="Stavropoulos S."/>
            <person name="Stetson K."/>
            <person name="Stone C."/>
            <person name="Stone S."/>
            <person name="Stubbs M."/>
            <person name="Talamas J."/>
            <person name="Tchuinga P."/>
            <person name="Tenzing P."/>
            <person name="Tesfaye S."/>
            <person name="Theodore J."/>
            <person name="Thoulutsang Y."/>
            <person name="Topham K."/>
            <person name="Towey S."/>
            <person name="Tsamla T."/>
            <person name="Tsomo N."/>
            <person name="Vallee D."/>
            <person name="Vassiliev H."/>
            <person name="Venkataraman V."/>
            <person name="Vinson J."/>
            <person name="Vo A."/>
            <person name="Wade C."/>
            <person name="Wang S."/>
            <person name="Wangchuk T."/>
            <person name="Wangdi T."/>
            <person name="Whittaker C."/>
            <person name="Wilkinson J."/>
            <person name="Wu Y."/>
            <person name="Wyman D."/>
            <person name="Yadav S."/>
            <person name="Yang S."/>
            <person name="Yang X."/>
            <person name="Yeager S."/>
            <person name="Yee E."/>
            <person name="Young G."/>
            <person name="Zainoun J."/>
            <person name="Zembeck L."/>
            <person name="Zimmer A."/>
            <person name="Zody M."/>
            <person name="Lander E."/>
        </authorList>
    </citation>
    <scope>NUCLEOTIDE SEQUENCE [LARGE SCALE GENOMIC DNA]</scope>
</reference>
<evidence type="ECO:0000256" key="3">
    <source>
        <dbReference type="ARBA" id="ARBA00010476"/>
    </source>
</evidence>
<proteinExistence type="inferred from homology"/>
<comment type="subcellular location">
    <subcellularLocation>
        <location evidence="2">Cytoplasm</location>
    </subcellularLocation>
    <subcellularLocation>
        <location evidence="1">Mitochondrion</location>
    </subcellularLocation>
</comment>
<dbReference type="GO" id="GO:0044571">
    <property type="term" value="P:[2Fe-2S] cluster assembly"/>
    <property type="evidence" value="ECO:0007669"/>
    <property type="project" value="InterPro"/>
</dbReference>
<sequence>MLKLQGIHLGEDVTADDPDFLMEIMEINEEVADASIDQLKEIQSSIKAILSKLTLQIAREFHDNNFEMAKQHLIKFKYYNNIDEKLKEIIPPV</sequence>
<keyword evidence="5" id="KW-0496">Mitochondrion</keyword>
<dbReference type="InterPro" id="IPR004640">
    <property type="entry name" value="HscB"/>
</dbReference>
<dbReference type="Proteomes" id="UP000007875">
    <property type="component" value="Unassembled WGS sequence"/>
</dbReference>
<dbReference type="GO" id="GO:0051259">
    <property type="term" value="P:protein complex oligomerization"/>
    <property type="evidence" value="ECO:0007669"/>
    <property type="project" value="InterPro"/>
</dbReference>
<comment type="similarity">
    <text evidence="3">Belongs to the HscB family.</text>
</comment>
<accession>H2ZBV1</accession>
<name>H2ZBV1_CIOSA</name>
<dbReference type="InterPro" id="IPR009073">
    <property type="entry name" value="HscB_oligo_C"/>
</dbReference>
<dbReference type="HOGENOM" id="CLU_2399009_0_0_1"/>
<dbReference type="GeneTree" id="ENSGT00390000008206"/>
<dbReference type="GO" id="GO:0001671">
    <property type="term" value="F:ATPase activator activity"/>
    <property type="evidence" value="ECO:0007669"/>
    <property type="project" value="InterPro"/>
</dbReference>
<evidence type="ECO:0000256" key="5">
    <source>
        <dbReference type="ARBA" id="ARBA00023128"/>
    </source>
</evidence>
<evidence type="ECO:0000313" key="9">
    <source>
        <dbReference type="Proteomes" id="UP000007875"/>
    </source>
</evidence>
<reference evidence="8" key="3">
    <citation type="submission" date="2025-09" db="UniProtKB">
        <authorList>
            <consortium name="Ensembl"/>
        </authorList>
    </citation>
    <scope>IDENTIFICATION</scope>
</reference>
<dbReference type="AlphaFoldDB" id="H2ZBV1"/>
<evidence type="ECO:0000256" key="6">
    <source>
        <dbReference type="ARBA" id="ARBA00023186"/>
    </source>
</evidence>
<dbReference type="GO" id="GO:0051087">
    <property type="term" value="F:protein-folding chaperone binding"/>
    <property type="evidence" value="ECO:0007669"/>
    <property type="project" value="InterPro"/>
</dbReference>
<reference evidence="8" key="2">
    <citation type="submission" date="2025-08" db="UniProtKB">
        <authorList>
            <consortium name="Ensembl"/>
        </authorList>
    </citation>
    <scope>IDENTIFICATION</scope>
</reference>
<dbReference type="FunFam" id="1.20.1280.20:FF:000002">
    <property type="entry name" value="HscB mitochondrial iron-sulfur cluster co-chaperone"/>
    <property type="match status" value="1"/>
</dbReference>
<dbReference type="Ensembl" id="ENSCSAVT00000015241.1">
    <property type="protein sequence ID" value="ENSCSAVP00000015067.1"/>
    <property type="gene ID" value="ENSCSAVG00000008834.1"/>
</dbReference>